<comment type="caution">
    <text evidence="1">The sequence shown here is derived from an EMBL/GenBank/DDBJ whole genome shotgun (WGS) entry which is preliminary data.</text>
</comment>
<accession>A0ABD2C5L3</accession>
<keyword evidence="2" id="KW-1185">Reference proteome</keyword>
<name>A0ABD2C5L3_VESSQ</name>
<organism evidence="1 2">
    <name type="scientific">Vespula squamosa</name>
    <name type="common">Southern yellow jacket</name>
    <name type="synonym">Wasp</name>
    <dbReference type="NCBI Taxonomy" id="30214"/>
    <lineage>
        <taxon>Eukaryota</taxon>
        <taxon>Metazoa</taxon>
        <taxon>Ecdysozoa</taxon>
        <taxon>Arthropoda</taxon>
        <taxon>Hexapoda</taxon>
        <taxon>Insecta</taxon>
        <taxon>Pterygota</taxon>
        <taxon>Neoptera</taxon>
        <taxon>Endopterygota</taxon>
        <taxon>Hymenoptera</taxon>
        <taxon>Apocrita</taxon>
        <taxon>Aculeata</taxon>
        <taxon>Vespoidea</taxon>
        <taxon>Vespidae</taxon>
        <taxon>Vespinae</taxon>
        <taxon>Vespula</taxon>
    </lineage>
</organism>
<evidence type="ECO:0000313" key="1">
    <source>
        <dbReference type="EMBL" id="KAL2740336.1"/>
    </source>
</evidence>
<proteinExistence type="predicted"/>
<sequence>MSETRIVEEKRDVQVIQPQIDYKALMIGIKKEIIKLACQRSVVTRRSRNSFRCSSTFVVYKHLTGF</sequence>
<protein>
    <submittedName>
        <fullName evidence="1">WAP four-disulfide core domain protein 2-like</fullName>
    </submittedName>
</protein>
<dbReference type="EMBL" id="JAUDFV010000020">
    <property type="protein sequence ID" value="KAL2740336.1"/>
    <property type="molecule type" value="Genomic_DNA"/>
</dbReference>
<dbReference type="AlphaFoldDB" id="A0ABD2C5L3"/>
<dbReference type="Proteomes" id="UP001607302">
    <property type="component" value="Unassembled WGS sequence"/>
</dbReference>
<evidence type="ECO:0000313" key="2">
    <source>
        <dbReference type="Proteomes" id="UP001607302"/>
    </source>
</evidence>
<reference evidence="1 2" key="1">
    <citation type="journal article" date="2024" name="Ann. Entomol. Soc. Am.">
        <title>Genomic analyses of the southern and eastern yellowjacket wasps (Hymenoptera: Vespidae) reveal evolutionary signatures of social life.</title>
        <authorList>
            <person name="Catto M.A."/>
            <person name="Caine P.B."/>
            <person name="Orr S.E."/>
            <person name="Hunt B.G."/>
            <person name="Goodisman M.A.D."/>
        </authorList>
    </citation>
    <scope>NUCLEOTIDE SEQUENCE [LARGE SCALE GENOMIC DNA]</scope>
    <source>
        <strain evidence="1">233</strain>
        <tissue evidence="1">Head and thorax</tissue>
    </source>
</reference>
<gene>
    <name evidence="1" type="ORF">V1478_000477</name>
</gene>